<name>A0A2N3I824_9BACT</name>
<evidence type="ECO:0008006" key="4">
    <source>
        <dbReference type="Google" id="ProtNLM"/>
    </source>
</evidence>
<dbReference type="AlphaFoldDB" id="A0A2N3I824"/>
<evidence type="ECO:0000256" key="1">
    <source>
        <dbReference type="SAM" id="SignalP"/>
    </source>
</evidence>
<reference evidence="2 3" key="1">
    <citation type="submission" date="2017-06" db="EMBL/GenBank/DDBJ databases">
        <title>Raineya orbicola gen. nov., sp. nov. a slightly thermophilic bacterium of the phylum Bacteroidetes and the description of Raineyaceae fam. nov.</title>
        <authorList>
            <person name="Albuquerque L."/>
            <person name="Polonia A.R.M."/>
            <person name="Barroso C."/>
            <person name="Froufe H.J.C."/>
            <person name="Lage O."/>
            <person name="Lobo-Da-Cunha A."/>
            <person name="Egas C."/>
            <person name="Da Costa M.S."/>
        </authorList>
    </citation>
    <scope>NUCLEOTIDE SEQUENCE [LARGE SCALE GENOMIC DNA]</scope>
    <source>
        <strain evidence="2 3">SPSPC-11</strain>
    </source>
</reference>
<comment type="caution">
    <text evidence="2">The sequence shown here is derived from an EMBL/GenBank/DDBJ whole genome shotgun (WGS) entry which is preliminary data.</text>
</comment>
<evidence type="ECO:0000313" key="2">
    <source>
        <dbReference type="EMBL" id="PKQ66456.1"/>
    </source>
</evidence>
<dbReference type="EMBL" id="NKXO01000047">
    <property type="protein sequence ID" value="PKQ66456.1"/>
    <property type="molecule type" value="Genomic_DNA"/>
</dbReference>
<proteinExistence type="predicted"/>
<organism evidence="2 3">
    <name type="scientific">Raineya orbicola</name>
    <dbReference type="NCBI Taxonomy" id="2016530"/>
    <lineage>
        <taxon>Bacteria</taxon>
        <taxon>Pseudomonadati</taxon>
        <taxon>Bacteroidota</taxon>
        <taxon>Cytophagia</taxon>
        <taxon>Cytophagales</taxon>
        <taxon>Raineyaceae</taxon>
        <taxon>Raineya</taxon>
    </lineage>
</organism>
<dbReference type="Proteomes" id="UP000233387">
    <property type="component" value="Unassembled WGS sequence"/>
</dbReference>
<feature type="signal peptide" evidence="1">
    <location>
        <begin position="1"/>
        <end position="23"/>
    </location>
</feature>
<dbReference type="Pfam" id="PF16022">
    <property type="entry name" value="DUF4783"/>
    <property type="match status" value="1"/>
</dbReference>
<dbReference type="Gene3D" id="3.10.450.50">
    <property type="match status" value="1"/>
</dbReference>
<accession>A0A2N3I824</accession>
<gene>
    <name evidence="2" type="ORF">Rain11_2367</name>
</gene>
<sequence length="140" mass="16112">MKSFVKYILALKILIFSANMLFAQSRGIEARKEMNEAESYLKQGDARNLARYFNETIEISIEGKKQNYSRTQAEFVVKDFFSKNPPIPESFESYHRGQSSGLSYSIVKYASSNGNYRVFLKVKTSPQGRNIIDALDFIRE</sequence>
<keyword evidence="3" id="KW-1185">Reference proteome</keyword>
<keyword evidence="1" id="KW-0732">Signal</keyword>
<evidence type="ECO:0000313" key="3">
    <source>
        <dbReference type="Proteomes" id="UP000233387"/>
    </source>
</evidence>
<dbReference type="InterPro" id="IPR031977">
    <property type="entry name" value="DUF4783"/>
</dbReference>
<protein>
    <recommendedName>
        <fullName evidence="4">DUF4783 domain-containing protein</fullName>
    </recommendedName>
</protein>
<dbReference type="OrthoDB" id="1524766at2"/>
<feature type="chain" id="PRO_5014962829" description="DUF4783 domain-containing protein" evidence="1">
    <location>
        <begin position="24"/>
        <end position="140"/>
    </location>
</feature>